<evidence type="ECO:0000313" key="1">
    <source>
        <dbReference type="EMBL" id="KAJ3804065.1"/>
    </source>
</evidence>
<proteinExistence type="predicted"/>
<dbReference type="Proteomes" id="UP001163835">
    <property type="component" value="Unassembled WGS sequence"/>
</dbReference>
<dbReference type="EMBL" id="MU796348">
    <property type="protein sequence ID" value="KAJ3804065.1"/>
    <property type="molecule type" value="Genomic_DNA"/>
</dbReference>
<gene>
    <name evidence="1" type="ORF">F5876DRAFT_70939</name>
</gene>
<comment type="caution">
    <text evidence="1">The sequence shown here is derived from an EMBL/GenBank/DDBJ whole genome shotgun (WGS) entry which is preliminary data.</text>
</comment>
<keyword evidence="2" id="KW-1185">Reference proteome</keyword>
<protein>
    <submittedName>
        <fullName evidence="1">Uncharacterized protein</fullName>
    </submittedName>
</protein>
<reference evidence="1" key="1">
    <citation type="submission" date="2022-09" db="EMBL/GenBank/DDBJ databases">
        <title>A Global Phylogenomic Analysis of the Shiitake Genus Lentinula.</title>
        <authorList>
            <consortium name="DOE Joint Genome Institute"/>
            <person name="Sierra-Patev S."/>
            <person name="Min B."/>
            <person name="Naranjo-Ortiz M."/>
            <person name="Looney B."/>
            <person name="Konkel Z."/>
            <person name="Slot J.C."/>
            <person name="Sakamoto Y."/>
            <person name="Steenwyk J.L."/>
            <person name="Rokas A."/>
            <person name="Carro J."/>
            <person name="Camarero S."/>
            <person name="Ferreira P."/>
            <person name="Molpeceres G."/>
            <person name="Ruiz-Duenas F.J."/>
            <person name="Serrano A."/>
            <person name="Henrissat B."/>
            <person name="Drula E."/>
            <person name="Hughes K.W."/>
            <person name="Mata J.L."/>
            <person name="Ishikawa N.K."/>
            <person name="Vargas-Isla R."/>
            <person name="Ushijima S."/>
            <person name="Smith C.A."/>
            <person name="Ahrendt S."/>
            <person name="Andreopoulos W."/>
            <person name="He G."/>
            <person name="Labutti K."/>
            <person name="Lipzen A."/>
            <person name="Ng V."/>
            <person name="Riley R."/>
            <person name="Sandor L."/>
            <person name="Barry K."/>
            <person name="Martinez A.T."/>
            <person name="Xiao Y."/>
            <person name="Gibbons J.G."/>
            <person name="Terashima K."/>
            <person name="Grigoriev I.V."/>
            <person name="Hibbett D.S."/>
        </authorList>
    </citation>
    <scope>NUCLEOTIDE SEQUENCE</scope>
    <source>
        <strain evidence="1">TMI1499</strain>
    </source>
</reference>
<organism evidence="1 2">
    <name type="scientific">Lentinula aff. lateritia</name>
    <dbReference type="NCBI Taxonomy" id="2804960"/>
    <lineage>
        <taxon>Eukaryota</taxon>
        <taxon>Fungi</taxon>
        <taxon>Dikarya</taxon>
        <taxon>Basidiomycota</taxon>
        <taxon>Agaricomycotina</taxon>
        <taxon>Agaricomycetes</taxon>
        <taxon>Agaricomycetidae</taxon>
        <taxon>Agaricales</taxon>
        <taxon>Marasmiineae</taxon>
        <taxon>Omphalotaceae</taxon>
        <taxon>Lentinula</taxon>
    </lineage>
</organism>
<sequence length="612" mass="69101">MLPWPQRLSQISSLLLFIFFFPKVFIETNEIMVALTGSELTDFCQPRSPYLISDSLGSVMAPYLNGSASGSDNDVATIRAIARRKKKARLAKKPNVTFGLTIQNVCSSQGNDLNTTVQTLNHQSASDTLITSGTTSQPSEEVVPTEQLASAANTSLETAQTLVGEPVQASLSSSRPQWNRRLPARYQDVLPEGTAVIVNAEPLVEEQVPLRRRAILHIREQLKTQLNSFGLWHEYLQKPSHDPDGEVGIQDMANIPSAQDPDDDGHTSDDLHCDATLNPTQTLLTGWQNNGNSTKSNGEMDKLANFIQRPEFQVSELQGYSTHTANAKITQADENWDYNKLKDSFLETSVDIEVPSGDKNIPSKVFSIPGLLYQSPLSVIHAAFASRLANQFHYTPFCLFQTSESPDSLDNDVQRVHTNIYNSDAFIQEHYHKLCNFLVDKVTTAREYIYHKGYGIRSVYVEGLLKATSSVPTMNAFVEQLGVDFDISRMLAPDFMHEFELGVFKALFAHLIRILYARDSHLIELLDHWISCKQCAIPVFERLLEGDDNKMLMKLLYRTAEWNALAKLRMYTKWTLNYMETCTQEFGKLMHDFHVLQSRRRSHWDNKPLSLC</sequence>
<name>A0ACC1TH58_9AGAR</name>
<accession>A0ACC1TH58</accession>
<evidence type="ECO:0000313" key="2">
    <source>
        <dbReference type="Proteomes" id="UP001163835"/>
    </source>
</evidence>